<sequence length="517" mass="58156">MRQSRNGAASQQPSVDYGPRPRLHRKQSIRRTKYKKTPKARINDIPNVAQPDEMFDGGVCKSKSELHKEIDPYIDSETGMLPKCTDQLSDSSISSSQVSSASTIRAASPSKRKPKATTTTNRQPKKAKQKRQPTMLVSSAATVAILPAPSPPVGEREELFEGVEQQKHHRGHRSASPILDNKFNKIRRQLRVALLKRNEGQKKASGESVDSSDADDEEEDDDEEEEEEEEGKSYAYSSISSMSTEAAGNEDGFDCCVQLWNILVKIVRLMFEAGNYVLDHKLLFYPLAIIFAYLCLGVLHSIFASILASVAGWVWPPLHFILSTTGGFVWRLADWLFWVDELGRSLICDMAASYCRRYRLLCDRQCSFVDRAVEHSHGHRAGKLECMTFIPSNISIIPSQVRVTPISNAQIQLWDEDARIKLPFGLTLDGDDFLGETTSQNDGTFKLNAKTSSEFFGIADLEPYLLIKHKCIENLENEMKEKCWLISRYDLSALPEEKYNLGIRLGAGSRLRSNRIC</sequence>
<feature type="compositionally biased region" description="Low complexity" evidence="5">
    <location>
        <begin position="89"/>
        <end position="102"/>
    </location>
</feature>
<dbReference type="PANTHER" id="PTHR21700">
    <property type="entry name" value="TRANSTHYRETIN-LIKE FAMILY PROTEIN-RELATED"/>
    <property type="match status" value="1"/>
</dbReference>
<feature type="compositionally biased region" description="Polar residues" evidence="5">
    <location>
        <begin position="1"/>
        <end position="14"/>
    </location>
</feature>
<proteinExistence type="inferred from homology"/>
<feature type="region of interest" description="Disordered" evidence="5">
    <location>
        <begin position="197"/>
        <end position="236"/>
    </location>
</feature>
<feature type="region of interest" description="Disordered" evidence="5">
    <location>
        <begin position="71"/>
        <end position="180"/>
    </location>
</feature>
<feature type="compositionally biased region" description="Acidic residues" evidence="5">
    <location>
        <begin position="210"/>
        <end position="230"/>
    </location>
</feature>
<evidence type="ECO:0000256" key="4">
    <source>
        <dbReference type="ARBA" id="ARBA00022729"/>
    </source>
</evidence>
<keyword evidence="6" id="KW-0812">Transmembrane</keyword>
<dbReference type="InterPro" id="IPR001534">
    <property type="entry name" value="Transthyretin-like"/>
</dbReference>
<evidence type="ECO:0000256" key="2">
    <source>
        <dbReference type="ARBA" id="ARBA00010112"/>
    </source>
</evidence>
<evidence type="ECO:0000256" key="6">
    <source>
        <dbReference type="SAM" id="Phobius"/>
    </source>
</evidence>
<dbReference type="GO" id="GO:0005576">
    <property type="term" value="C:extracellular region"/>
    <property type="evidence" value="ECO:0007669"/>
    <property type="project" value="UniProtKB-SubCell"/>
</dbReference>
<comment type="subcellular location">
    <subcellularLocation>
        <location evidence="1">Secreted</location>
    </subcellularLocation>
</comment>
<reference evidence="8" key="1">
    <citation type="submission" date="2022-11" db="UniProtKB">
        <authorList>
            <consortium name="WormBaseParasite"/>
        </authorList>
    </citation>
    <scope>IDENTIFICATION</scope>
</reference>
<keyword evidence="3" id="KW-0964">Secreted</keyword>
<dbReference type="AlphaFoldDB" id="A0A915NX93"/>
<dbReference type="GO" id="GO:0009986">
    <property type="term" value="C:cell surface"/>
    <property type="evidence" value="ECO:0007669"/>
    <property type="project" value="InterPro"/>
</dbReference>
<keyword evidence="7" id="KW-1185">Reference proteome</keyword>
<evidence type="ECO:0000256" key="3">
    <source>
        <dbReference type="ARBA" id="ARBA00022525"/>
    </source>
</evidence>
<name>A0A915NX93_9BILA</name>
<organism evidence="7 8">
    <name type="scientific">Meloidogyne floridensis</name>
    <dbReference type="NCBI Taxonomy" id="298350"/>
    <lineage>
        <taxon>Eukaryota</taxon>
        <taxon>Metazoa</taxon>
        <taxon>Ecdysozoa</taxon>
        <taxon>Nematoda</taxon>
        <taxon>Chromadorea</taxon>
        <taxon>Rhabditida</taxon>
        <taxon>Tylenchina</taxon>
        <taxon>Tylenchomorpha</taxon>
        <taxon>Tylenchoidea</taxon>
        <taxon>Meloidogynidae</taxon>
        <taxon>Meloidogyninae</taxon>
        <taxon>Meloidogyne</taxon>
    </lineage>
</organism>
<comment type="similarity">
    <text evidence="2">Belongs to the nematode transthyretin-like family.</text>
</comment>
<evidence type="ECO:0000256" key="5">
    <source>
        <dbReference type="SAM" id="MobiDB-lite"/>
    </source>
</evidence>
<keyword evidence="4" id="KW-0732">Signal</keyword>
<protein>
    <submittedName>
        <fullName evidence="8">Uncharacterized protein</fullName>
    </submittedName>
</protein>
<dbReference type="Proteomes" id="UP000887560">
    <property type="component" value="Unplaced"/>
</dbReference>
<dbReference type="WBParaSite" id="scf7180000421083.g6258">
    <property type="protein sequence ID" value="scf7180000421083.g6258"/>
    <property type="gene ID" value="scf7180000421083.g6258"/>
</dbReference>
<feature type="transmembrane region" description="Helical" evidence="6">
    <location>
        <begin position="282"/>
        <end position="315"/>
    </location>
</feature>
<keyword evidence="6" id="KW-0472">Membrane</keyword>
<keyword evidence="6" id="KW-1133">Transmembrane helix</keyword>
<dbReference type="InterPro" id="IPR038479">
    <property type="entry name" value="Transthyretin-like_sf"/>
</dbReference>
<dbReference type="Gene3D" id="2.60.40.3330">
    <property type="match status" value="1"/>
</dbReference>
<evidence type="ECO:0000313" key="7">
    <source>
        <dbReference type="Proteomes" id="UP000887560"/>
    </source>
</evidence>
<evidence type="ECO:0000313" key="8">
    <source>
        <dbReference type="WBParaSite" id="scf7180000421083.g6258"/>
    </source>
</evidence>
<accession>A0A915NX93</accession>
<feature type="compositionally biased region" description="Basic residues" evidence="5">
    <location>
        <begin position="21"/>
        <end position="39"/>
    </location>
</feature>
<feature type="region of interest" description="Disordered" evidence="5">
    <location>
        <begin position="1"/>
        <end position="56"/>
    </location>
</feature>
<dbReference type="Pfam" id="PF01060">
    <property type="entry name" value="TTR-52"/>
    <property type="match status" value="1"/>
</dbReference>
<evidence type="ECO:0000256" key="1">
    <source>
        <dbReference type="ARBA" id="ARBA00004613"/>
    </source>
</evidence>